<keyword evidence="2" id="KW-1185">Reference proteome</keyword>
<sequence length="428" mass="49083">MSEAAIEYYDHAYDRDRDRRRQKFPFVKLPELQQLSPLHRLVISGAPIEMVRLVYEADPAAMNEDVFNDACRWNTKPDVIDFLGKLVPSASTNQAISEILFDFFEDPREKIHEENFKVLFTLFPEALLWYTYQRRSPLSGQFVRRTPFTDGMDSFQLCDETKLQMIQCLPNTTTSISINLYGKQNLRPAVVAKLFEMRMRLSHLSIFTEEEDCQDLIQGIGYNILGGLESLTLQVADAKSNGSFLPLLNIIAKGDDVCLLEKFKVLVPMQHALLYQDRMIEILQFNTDLVAVTISEHENRYDEDTGEPLPPIVHKQDNIDYYATLNDCGRFQFQDPDEFLDDMVDSLIKVIAKYTDNDHLVPFAIPVLYALMGEVPGKWSAVIWAEDDNELPMEDSNQDRPGLKREASCSLDRNSCMKEPTSGRVMHG</sequence>
<reference evidence="1" key="1">
    <citation type="submission" date="2020-06" db="EMBL/GenBank/DDBJ databases">
        <authorList>
            <consortium name="Plant Systems Biology data submission"/>
        </authorList>
    </citation>
    <scope>NUCLEOTIDE SEQUENCE</scope>
    <source>
        <strain evidence="1">D6</strain>
    </source>
</reference>
<dbReference type="AlphaFoldDB" id="A0A9N8F4Z1"/>
<accession>A0A9N8F4Z1</accession>
<comment type="caution">
    <text evidence="1">The sequence shown here is derived from an EMBL/GenBank/DDBJ whole genome shotgun (WGS) entry which is preliminary data.</text>
</comment>
<organism evidence="1 2">
    <name type="scientific">Seminavis robusta</name>
    <dbReference type="NCBI Taxonomy" id="568900"/>
    <lineage>
        <taxon>Eukaryota</taxon>
        <taxon>Sar</taxon>
        <taxon>Stramenopiles</taxon>
        <taxon>Ochrophyta</taxon>
        <taxon>Bacillariophyta</taxon>
        <taxon>Bacillariophyceae</taxon>
        <taxon>Bacillariophycidae</taxon>
        <taxon>Naviculales</taxon>
        <taxon>Naviculaceae</taxon>
        <taxon>Seminavis</taxon>
    </lineage>
</organism>
<gene>
    <name evidence="1" type="ORF">SEMRO_3993_G352380.1</name>
</gene>
<evidence type="ECO:0000313" key="1">
    <source>
        <dbReference type="EMBL" id="CAB9531789.1"/>
    </source>
</evidence>
<evidence type="ECO:0000313" key="2">
    <source>
        <dbReference type="Proteomes" id="UP001153069"/>
    </source>
</evidence>
<proteinExistence type="predicted"/>
<dbReference type="EMBL" id="CAICTM010003991">
    <property type="protein sequence ID" value="CAB9531789.1"/>
    <property type="molecule type" value="Genomic_DNA"/>
</dbReference>
<dbReference type="Proteomes" id="UP001153069">
    <property type="component" value="Unassembled WGS sequence"/>
</dbReference>
<name>A0A9N8F4Z1_9STRA</name>
<protein>
    <submittedName>
        <fullName evidence="1">Uncharacterized protein</fullName>
    </submittedName>
</protein>